<dbReference type="AlphaFoldDB" id="A0A6G0Y6J9"/>
<dbReference type="Proteomes" id="UP000478052">
    <property type="component" value="Unassembled WGS sequence"/>
</dbReference>
<organism evidence="1 2">
    <name type="scientific">Aphis craccivora</name>
    <name type="common">Cowpea aphid</name>
    <dbReference type="NCBI Taxonomy" id="307492"/>
    <lineage>
        <taxon>Eukaryota</taxon>
        <taxon>Metazoa</taxon>
        <taxon>Ecdysozoa</taxon>
        <taxon>Arthropoda</taxon>
        <taxon>Hexapoda</taxon>
        <taxon>Insecta</taxon>
        <taxon>Pterygota</taxon>
        <taxon>Neoptera</taxon>
        <taxon>Paraneoptera</taxon>
        <taxon>Hemiptera</taxon>
        <taxon>Sternorrhyncha</taxon>
        <taxon>Aphidomorpha</taxon>
        <taxon>Aphidoidea</taxon>
        <taxon>Aphididae</taxon>
        <taxon>Aphidini</taxon>
        <taxon>Aphis</taxon>
        <taxon>Aphis</taxon>
    </lineage>
</organism>
<keyword evidence="2" id="KW-1185">Reference proteome</keyword>
<evidence type="ECO:0000313" key="2">
    <source>
        <dbReference type="Proteomes" id="UP000478052"/>
    </source>
</evidence>
<accession>A0A6G0Y6J9</accession>
<name>A0A6G0Y6J9_APHCR</name>
<proteinExistence type="predicted"/>
<evidence type="ECO:0000313" key="1">
    <source>
        <dbReference type="EMBL" id="KAF0750223.1"/>
    </source>
</evidence>
<reference evidence="1 2" key="1">
    <citation type="submission" date="2019-08" db="EMBL/GenBank/DDBJ databases">
        <title>Whole genome of Aphis craccivora.</title>
        <authorList>
            <person name="Voronova N.V."/>
            <person name="Shulinski R.S."/>
            <person name="Bandarenka Y.V."/>
            <person name="Zhorov D.G."/>
            <person name="Warner D."/>
        </authorList>
    </citation>
    <scope>NUCLEOTIDE SEQUENCE [LARGE SCALE GENOMIC DNA]</scope>
    <source>
        <strain evidence="1">180601</strain>
        <tissue evidence="1">Whole Body</tissue>
    </source>
</reference>
<dbReference type="EMBL" id="VUJU01005799">
    <property type="protein sequence ID" value="KAF0750223.1"/>
    <property type="molecule type" value="Genomic_DNA"/>
</dbReference>
<sequence length="235" mass="27363">MLNGTCKFIFQIDIDFNVLHPNCFNVLGNYELKLFRIFNILTKIKDISSRKLLESLNEIENPCEKQKLFHLSDLSGTAYAKQAVTFYLLHSLLVPTTKKVTRDDKGKKNIIKFSIKDSQNTFVVFCSTVSQAEELISNKYSLNMPIQPFILIIGTPLQPKEIIVYFDTIKYKVFTVLRAIDVCFKIIHLFNLEYPVESCAVWLFIQKYLYNIKTKFDKSHPNLNQLIFDLENNVE</sequence>
<gene>
    <name evidence="1" type="ORF">FWK35_00018672</name>
</gene>
<dbReference type="OrthoDB" id="6604615at2759"/>
<comment type="caution">
    <text evidence="1">The sequence shown here is derived from an EMBL/GenBank/DDBJ whole genome shotgun (WGS) entry which is preliminary data.</text>
</comment>
<protein>
    <submittedName>
        <fullName evidence="1">Uncharacterized protein</fullName>
    </submittedName>
</protein>